<dbReference type="Proteomes" id="UP001529510">
    <property type="component" value="Unassembled WGS sequence"/>
</dbReference>
<evidence type="ECO:0000313" key="1">
    <source>
        <dbReference type="EMBL" id="KAL0200436.1"/>
    </source>
</evidence>
<dbReference type="AlphaFoldDB" id="A0ABD0RQ47"/>
<evidence type="ECO:0000313" key="2">
    <source>
        <dbReference type="Proteomes" id="UP001529510"/>
    </source>
</evidence>
<sequence length="50" mass="5138">AVLQAVSAVQEGGSPSSAAGESVLTPAPSPVLRIIIDNMFYPVTLDVLQQ</sequence>
<accession>A0ABD0RQ47</accession>
<feature type="non-terminal residue" evidence="1">
    <location>
        <position position="1"/>
    </location>
</feature>
<organism evidence="1 2">
    <name type="scientific">Cirrhinus mrigala</name>
    <name type="common">Mrigala</name>
    <dbReference type="NCBI Taxonomy" id="683832"/>
    <lineage>
        <taxon>Eukaryota</taxon>
        <taxon>Metazoa</taxon>
        <taxon>Chordata</taxon>
        <taxon>Craniata</taxon>
        <taxon>Vertebrata</taxon>
        <taxon>Euteleostomi</taxon>
        <taxon>Actinopterygii</taxon>
        <taxon>Neopterygii</taxon>
        <taxon>Teleostei</taxon>
        <taxon>Ostariophysi</taxon>
        <taxon>Cypriniformes</taxon>
        <taxon>Cyprinidae</taxon>
        <taxon>Labeoninae</taxon>
        <taxon>Labeonini</taxon>
        <taxon>Cirrhinus</taxon>
    </lineage>
</organism>
<keyword evidence="2" id="KW-1185">Reference proteome</keyword>
<protein>
    <submittedName>
        <fullName evidence="1">Uncharacterized protein</fullName>
    </submittedName>
</protein>
<proteinExistence type="predicted"/>
<comment type="caution">
    <text evidence="1">The sequence shown here is derived from an EMBL/GenBank/DDBJ whole genome shotgun (WGS) entry which is preliminary data.</text>
</comment>
<reference evidence="1 2" key="1">
    <citation type="submission" date="2024-05" db="EMBL/GenBank/DDBJ databases">
        <title>Genome sequencing and assembly of Indian major carp, Cirrhinus mrigala (Hamilton, 1822).</title>
        <authorList>
            <person name="Mohindra V."/>
            <person name="Chowdhury L.M."/>
            <person name="Lal K."/>
            <person name="Jena J.K."/>
        </authorList>
    </citation>
    <scope>NUCLEOTIDE SEQUENCE [LARGE SCALE GENOMIC DNA]</scope>
    <source>
        <strain evidence="1">CM1030</strain>
        <tissue evidence="1">Blood</tissue>
    </source>
</reference>
<gene>
    <name evidence="1" type="ORF">M9458_003623</name>
</gene>
<name>A0ABD0RQ47_CIRMR</name>
<feature type="non-terminal residue" evidence="1">
    <location>
        <position position="50"/>
    </location>
</feature>
<dbReference type="EMBL" id="JAMKFB020000002">
    <property type="protein sequence ID" value="KAL0200436.1"/>
    <property type="molecule type" value="Genomic_DNA"/>
</dbReference>